<dbReference type="Proteomes" id="UP000027265">
    <property type="component" value="Unassembled WGS sequence"/>
</dbReference>
<dbReference type="InParanoid" id="A0A067PFI2"/>
<dbReference type="InterPro" id="IPR020471">
    <property type="entry name" value="AKR"/>
</dbReference>
<name>A0A067PFI2_9AGAM</name>
<feature type="domain" description="NADP-dependent oxidoreductase" evidence="3">
    <location>
        <begin position="39"/>
        <end position="257"/>
    </location>
</feature>
<protein>
    <recommendedName>
        <fullName evidence="3">NADP-dependent oxidoreductase domain-containing protein</fullName>
    </recommendedName>
</protein>
<evidence type="ECO:0000256" key="2">
    <source>
        <dbReference type="PIRSR" id="PIRSR000097-3"/>
    </source>
</evidence>
<evidence type="ECO:0000259" key="3">
    <source>
        <dbReference type="Pfam" id="PF00248"/>
    </source>
</evidence>
<proteinExistence type="predicted"/>
<accession>A0A067PFI2</accession>
<dbReference type="PRINTS" id="PR00069">
    <property type="entry name" value="ALDKETRDTASE"/>
</dbReference>
<dbReference type="PANTHER" id="PTHR11732">
    <property type="entry name" value="ALDO/KETO REDUCTASE"/>
    <property type="match status" value="1"/>
</dbReference>
<dbReference type="OrthoDB" id="416253at2759"/>
<evidence type="ECO:0000313" key="5">
    <source>
        <dbReference type="Proteomes" id="UP000027265"/>
    </source>
</evidence>
<reference evidence="5" key="1">
    <citation type="journal article" date="2014" name="Proc. Natl. Acad. Sci. U.S.A.">
        <title>Extensive sampling of basidiomycete genomes demonstrates inadequacy of the white-rot/brown-rot paradigm for wood decay fungi.</title>
        <authorList>
            <person name="Riley R."/>
            <person name="Salamov A.A."/>
            <person name="Brown D.W."/>
            <person name="Nagy L.G."/>
            <person name="Floudas D."/>
            <person name="Held B.W."/>
            <person name="Levasseur A."/>
            <person name="Lombard V."/>
            <person name="Morin E."/>
            <person name="Otillar R."/>
            <person name="Lindquist E.A."/>
            <person name="Sun H."/>
            <person name="LaButti K.M."/>
            <person name="Schmutz J."/>
            <person name="Jabbour D."/>
            <person name="Luo H."/>
            <person name="Baker S.E."/>
            <person name="Pisabarro A.G."/>
            <person name="Walton J.D."/>
            <person name="Blanchette R.A."/>
            <person name="Henrissat B."/>
            <person name="Martin F."/>
            <person name="Cullen D."/>
            <person name="Hibbett D.S."/>
            <person name="Grigoriev I.V."/>
        </authorList>
    </citation>
    <scope>NUCLEOTIDE SEQUENCE [LARGE SCALE GENOMIC DNA]</scope>
    <source>
        <strain evidence="5">MUCL 33604</strain>
    </source>
</reference>
<dbReference type="PIRSF" id="PIRSF000097">
    <property type="entry name" value="AKR"/>
    <property type="match status" value="1"/>
</dbReference>
<dbReference type="GO" id="GO:0016491">
    <property type="term" value="F:oxidoreductase activity"/>
    <property type="evidence" value="ECO:0007669"/>
    <property type="project" value="InterPro"/>
</dbReference>
<gene>
    <name evidence="4" type="ORF">JAAARDRAFT_201060</name>
</gene>
<dbReference type="InterPro" id="IPR023210">
    <property type="entry name" value="NADP_OxRdtase_dom"/>
</dbReference>
<dbReference type="STRING" id="933084.A0A067PFI2"/>
<dbReference type="AlphaFoldDB" id="A0A067PFI2"/>
<dbReference type="HOGENOM" id="CLU_023205_0_0_1"/>
<sequence>MSTVSKLPSHYMLPSGDKIPSVGLAVLQAEPGGLAGDGVKFALDAGYRRIDSAWILRNEGEVGRALKWASLPRSDIWLTSKLWNSFHAPEDVEPALDESLTKLRTDYLDLYLIHWYQKLEEMVAKGKVKNIGVSNFDIPRLKNLTANPLKIQPAVNQVELHFFLPQPELLKYCKENNILLEAYLPFGNIMHRWAALSRPEVVEIAKDLGITPVQVIISWHVQRGTIVLPTNPTPSSIEESLQIFELPKASFDKLEEAATSHPPQRVISPGPGGVWGLKFNVFDDYPIEL</sequence>
<dbReference type="SUPFAM" id="SSF51430">
    <property type="entry name" value="NAD(P)-linked oxidoreductase"/>
    <property type="match status" value="1"/>
</dbReference>
<dbReference type="PROSITE" id="PS00062">
    <property type="entry name" value="ALDOKETO_REDUCTASE_2"/>
    <property type="match status" value="1"/>
</dbReference>
<feature type="binding site" evidence="1">
    <location>
        <position position="114"/>
    </location>
    <ligand>
        <name>substrate</name>
    </ligand>
</feature>
<dbReference type="Gene3D" id="3.20.20.100">
    <property type="entry name" value="NADP-dependent oxidoreductase domain"/>
    <property type="match status" value="1"/>
</dbReference>
<evidence type="ECO:0000256" key="1">
    <source>
        <dbReference type="PIRSR" id="PIRSR000097-2"/>
    </source>
</evidence>
<dbReference type="Pfam" id="PF00248">
    <property type="entry name" value="Aldo_ket_red"/>
    <property type="match status" value="1"/>
</dbReference>
<keyword evidence="5" id="KW-1185">Reference proteome</keyword>
<feature type="site" description="Lowers pKa of active site Tyr" evidence="2">
    <location>
        <position position="81"/>
    </location>
</feature>
<dbReference type="CDD" id="cd19071">
    <property type="entry name" value="AKR_AKR1-5-like"/>
    <property type="match status" value="1"/>
</dbReference>
<evidence type="ECO:0000313" key="4">
    <source>
        <dbReference type="EMBL" id="KDQ49241.1"/>
    </source>
</evidence>
<dbReference type="InterPro" id="IPR018170">
    <property type="entry name" value="Aldo/ket_reductase_CS"/>
</dbReference>
<dbReference type="EMBL" id="KL197794">
    <property type="protein sequence ID" value="KDQ49241.1"/>
    <property type="molecule type" value="Genomic_DNA"/>
</dbReference>
<dbReference type="InterPro" id="IPR036812">
    <property type="entry name" value="NAD(P)_OxRdtase_dom_sf"/>
</dbReference>
<organism evidence="4 5">
    <name type="scientific">Jaapia argillacea MUCL 33604</name>
    <dbReference type="NCBI Taxonomy" id="933084"/>
    <lineage>
        <taxon>Eukaryota</taxon>
        <taxon>Fungi</taxon>
        <taxon>Dikarya</taxon>
        <taxon>Basidiomycota</taxon>
        <taxon>Agaricomycotina</taxon>
        <taxon>Agaricomycetes</taxon>
        <taxon>Agaricomycetidae</taxon>
        <taxon>Jaapiales</taxon>
        <taxon>Jaapiaceae</taxon>
        <taxon>Jaapia</taxon>
    </lineage>
</organism>